<sequence>MKLSLKHVASQKFSIEFDQFRNQIRPNKVDFNTYVSLSFAHHPSPPKRHETWKKARQRKLGDYINEEAHIMGDKIIIQQVTQNITQQFQLQLTSLGLSQQNNVVEPIVNCVSTIGSCIDSYPSRKNNHIDTHKLLYNLRSPIHHKKIEDENVRVVVEEVIDSNAQVPFPTNEVQTIGKASNHFIQWLRKLAKSILTKDLLKVYMGIELLNILVIQLWLLYIHHLCTNKEKIANIYGFMDPQLIQNVKNTTNDLQAHLLNRLHKDKKTGLLSTLQAFCQTQPGIYECGYYFIAHMPKIFTDNIVVSCKYIFGNSGPMLDEDIANIRQCWVTFFLELDNF</sequence>
<organism evidence="2">
    <name type="scientific">Glycine max</name>
    <name type="common">Soybean</name>
    <name type="synonym">Glycine hispida</name>
    <dbReference type="NCBI Taxonomy" id="3847"/>
    <lineage>
        <taxon>Eukaryota</taxon>
        <taxon>Viridiplantae</taxon>
        <taxon>Streptophyta</taxon>
        <taxon>Embryophyta</taxon>
        <taxon>Tracheophyta</taxon>
        <taxon>Spermatophyta</taxon>
        <taxon>Magnoliopsida</taxon>
        <taxon>eudicotyledons</taxon>
        <taxon>Gunneridae</taxon>
        <taxon>Pentapetalae</taxon>
        <taxon>rosids</taxon>
        <taxon>fabids</taxon>
        <taxon>Fabales</taxon>
        <taxon>Fabaceae</taxon>
        <taxon>Papilionoideae</taxon>
        <taxon>50 kb inversion clade</taxon>
        <taxon>NPAAA clade</taxon>
        <taxon>indigoferoid/millettioid clade</taxon>
        <taxon>Phaseoleae</taxon>
        <taxon>Glycine</taxon>
        <taxon>Glycine subgen. Soja</taxon>
    </lineage>
</organism>
<dbReference type="InterPro" id="IPR058352">
    <property type="entry name" value="DUF8039"/>
</dbReference>
<reference evidence="2 3" key="1">
    <citation type="journal article" date="2010" name="Nature">
        <title>Genome sequence of the palaeopolyploid soybean.</title>
        <authorList>
            <person name="Schmutz J."/>
            <person name="Cannon S.B."/>
            <person name="Schlueter J."/>
            <person name="Ma J."/>
            <person name="Mitros T."/>
            <person name="Nelson W."/>
            <person name="Hyten D.L."/>
            <person name="Song Q."/>
            <person name="Thelen J.J."/>
            <person name="Cheng J."/>
            <person name="Xu D."/>
            <person name="Hellsten U."/>
            <person name="May G.D."/>
            <person name="Yu Y."/>
            <person name="Sakurai T."/>
            <person name="Umezawa T."/>
            <person name="Bhattacharyya M.K."/>
            <person name="Sandhu D."/>
            <person name="Valliyodan B."/>
            <person name="Lindquist E."/>
            <person name="Peto M."/>
            <person name="Grant D."/>
            <person name="Shu S."/>
            <person name="Goodstein D."/>
            <person name="Barry K."/>
            <person name="Futrell-Griggs M."/>
            <person name="Abernathy B."/>
            <person name="Du J."/>
            <person name="Tian Z."/>
            <person name="Zhu L."/>
            <person name="Gill N."/>
            <person name="Joshi T."/>
            <person name="Libault M."/>
            <person name="Sethuraman A."/>
            <person name="Zhang X.-C."/>
            <person name="Shinozaki K."/>
            <person name="Nguyen H.T."/>
            <person name="Wing R.A."/>
            <person name="Cregan P."/>
            <person name="Specht J."/>
            <person name="Grimwood J."/>
            <person name="Rokhsar D."/>
            <person name="Stacey G."/>
            <person name="Shoemaker R.C."/>
            <person name="Jackson S.A."/>
        </authorList>
    </citation>
    <scope>NUCLEOTIDE SEQUENCE</scope>
    <source>
        <strain evidence="3">cv. Williams 82</strain>
        <tissue evidence="2">Callus</tissue>
    </source>
</reference>
<dbReference type="AlphaFoldDB" id="A0A0R0EZS5"/>
<evidence type="ECO:0000313" key="3">
    <source>
        <dbReference type="EnsemblPlants" id="KRG99263"/>
    </source>
</evidence>
<proteinExistence type="predicted"/>
<dbReference type="Proteomes" id="UP000008827">
    <property type="component" value="Chromosome 18"/>
</dbReference>
<keyword evidence="4" id="KW-1185">Reference proteome</keyword>
<dbReference type="EMBL" id="CM000851">
    <property type="protein sequence ID" value="KRG99263.1"/>
    <property type="molecule type" value="Genomic_DNA"/>
</dbReference>
<reference evidence="3" key="2">
    <citation type="submission" date="2018-02" db="UniProtKB">
        <authorList>
            <consortium name="EnsemblPlants"/>
        </authorList>
    </citation>
    <scope>IDENTIFICATION</scope>
    <source>
        <strain evidence="3">Williams 82</strain>
    </source>
</reference>
<reference evidence="2" key="3">
    <citation type="submission" date="2018-07" db="EMBL/GenBank/DDBJ databases">
        <title>WGS assembly of Glycine max.</title>
        <authorList>
            <person name="Schmutz J."/>
            <person name="Cannon S."/>
            <person name="Schlueter J."/>
            <person name="Ma J."/>
            <person name="Mitros T."/>
            <person name="Nelson W."/>
            <person name="Hyten D."/>
            <person name="Song Q."/>
            <person name="Thelen J."/>
            <person name="Cheng J."/>
            <person name="Xu D."/>
            <person name="Hellsten U."/>
            <person name="May G."/>
            <person name="Yu Y."/>
            <person name="Sakurai T."/>
            <person name="Umezawa T."/>
            <person name="Bhattacharyya M."/>
            <person name="Sandhu D."/>
            <person name="Valliyodan B."/>
            <person name="Lindquist E."/>
            <person name="Peto M."/>
            <person name="Grant D."/>
            <person name="Shu S."/>
            <person name="Goodstein D."/>
            <person name="Barry K."/>
            <person name="Futrell-Griggs M."/>
            <person name="Abernathy B."/>
            <person name="Du J."/>
            <person name="Tian Z."/>
            <person name="Zhu L."/>
            <person name="Gill N."/>
            <person name="Joshi T."/>
            <person name="Libault M."/>
            <person name="Sethuraman A."/>
            <person name="Zhang X."/>
            <person name="Shinozaki K."/>
            <person name="Nguyen H."/>
            <person name="Wing R."/>
            <person name="Cregan P."/>
            <person name="Specht J."/>
            <person name="Grimwood J."/>
            <person name="Rokhsar D."/>
            <person name="Stacey G."/>
            <person name="Shoemaker R."/>
            <person name="Jackson S."/>
        </authorList>
    </citation>
    <scope>NUCLEOTIDE SEQUENCE</scope>
    <source>
        <tissue evidence="2">Callus</tissue>
    </source>
</reference>
<dbReference type="PANTHER" id="PTHR33018:SF34">
    <property type="entry name" value="OS02G0472350 PROTEIN"/>
    <property type="match status" value="1"/>
</dbReference>
<gene>
    <name evidence="2" type="ORF">GLYMA_18G133700</name>
</gene>
<dbReference type="PANTHER" id="PTHR33018">
    <property type="entry name" value="OS10G0338966 PROTEIN-RELATED"/>
    <property type="match status" value="1"/>
</dbReference>
<name>A0A0R0EZS5_SOYBN</name>
<protein>
    <recommendedName>
        <fullName evidence="1">DUF8039 domain-containing protein</fullName>
    </recommendedName>
</protein>
<dbReference type="OMA" id="IANIRQC"/>
<dbReference type="Pfam" id="PF26133">
    <property type="entry name" value="DUF8039"/>
    <property type="match status" value="1"/>
</dbReference>
<feature type="domain" description="DUF8039" evidence="1">
    <location>
        <begin position="125"/>
        <end position="190"/>
    </location>
</feature>
<dbReference type="InParanoid" id="A0A0R0EZS5"/>
<evidence type="ECO:0000259" key="1">
    <source>
        <dbReference type="Pfam" id="PF26133"/>
    </source>
</evidence>
<accession>A0A0R0EZS5</accession>
<dbReference type="Gramene" id="KRG99263">
    <property type="protein sequence ID" value="KRG99263"/>
    <property type="gene ID" value="GLYMA_18G133700"/>
</dbReference>
<evidence type="ECO:0000313" key="2">
    <source>
        <dbReference type="EMBL" id="KRG99263.1"/>
    </source>
</evidence>
<dbReference type="EnsemblPlants" id="KRG99263">
    <property type="protein sequence ID" value="KRG99263"/>
    <property type="gene ID" value="GLYMA_18G133700"/>
</dbReference>
<evidence type="ECO:0000313" key="4">
    <source>
        <dbReference type="Proteomes" id="UP000008827"/>
    </source>
</evidence>